<dbReference type="Gene3D" id="3.30.565.10">
    <property type="entry name" value="Histidine kinase-like ATPase, C-terminal domain"/>
    <property type="match status" value="1"/>
</dbReference>
<dbReference type="STRING" id="56779.SAMN05421834_101167"/>
<feature type="compositionally biased region" description="Low complexity" evidence="5">
    <location>
        <begin position="402"/>
        <end position="422"/>
    </location>
</feature>
<dbReference type="EMBL" id="FTNC01000001">
    <property type="protein sequence ID" value="SIQ06351.1"/>
    <property type="molecule type" value="Genomic_DNA"/>
</dbReference>
<dbReference type="NCBIfam" id="TIGR00585">
    <property type="entry name" value="mutl"/>
    <property type="match status" value="1"/>
</dbReference>
<dbReference type="SMART" id="SM01340">
    <property type="entry name" value="DNA_mis_repair"/>
    <property type="match status" value="1"/>
</dbReference>
<keyword evidence="3 4" id="KW-0234">DNA repair</keyword>
<keyword evidence="9" id="KW-1185">Reference proteome</keyword>
<proteinExistence type="inferred from homology"/>
<feature type="compositionally biased region" description="Polar residues" evidence="5">
    <location>
        <begin position="370"/>
        <end position="401"/>
    </location>
</feature>
<keyword evidence="2 4" id="KW-0227">DNA damage</keyword>
<evidence type="ECO:0000256" key="2">
    <source>
        <dbReference type="ARBA" id="ARBA00022763"/>
    </source>
</evidence>
<feature type="domain" description="DNA mismatch repair protein S5" evidence="7">
    <location>
        <begin position="209"/>
        <end position="327"/>
    </location>
</feature>
<dbReference type="AlphaFoldDB" id="A0A1N6PPV8"/>
<dbReference type="InterPro" id="IPR020568">
    <property type="entry name" value="Ribosomal_Su5_D2-typ_SF"/>
</dbReference>
<dbReference type="Pfam" id="PF01119">
    <property type="entry name" value="DNA_mis_repair"/>
    <property type="match status" value="1"/>
</dbReference>
<dbReference type="InterPro" id="IPR014721">
    <property type="entry name" value="Ribsml_uS5_D2-typ_fold_subgr"/>
</dbReference>
<dbReference type="CDD" id="cd00782">
    <property type="entry name" value="MutL_Trans"/>
    <property type="match status" value="1"/>
</dbReference>
<dbReference type="SUPFAM" id="SSF55874">
    <property type="entry name" value="ATPase domain of HSP90 chaperone/DNA topoisomerase II/histidine kinase"/>
    <property type="match status" value="1"/>
</dbReference>
<dbReference type="GO" id="GO:0006298">
    <property type="term" value="P:mismatch repair"/>
    <property type="evidence" value="ECO:0007669"/>
    <property type="project" value="UniProtKB-UniRule"/>
</dbReference>
<dbReference type="Pfam" id="PF13589">
    <property type="entry name" value="HATPase_c_3"/>
    <property type="match status" value="1"/>
</dbReference>
<dbReference type="SUPFAM" id="SSF118116">
    <property type="entry name" value="DNA mismatch repair protein MutL"/>
    <property type="match status" value="1"/>
</dbReference>
<evidence type="ECO:0000256" key="4">
    <source>
        <dbReference type="HAMAP-Rule" id="MF_00149"/>
    </source>
</evidence>
<dbReference type="Pfam" id="PF08676">
    <property type="entry name" value="MutL_C"/>
    <property type="match status" value="1"/>
</dbReference>
<dbReference type="GO" id="GO:0140664">
    <property type="term" value="F:ATP-dependent DNA damage sensor activity"/>
    <property type="evidence" value="ECO:0007669"/>
    <property type="project" value="InterPro"/>
</dbReference>
<dbReference type="RefSeq" id="WP_076543466.1">
    <property type="nucleotide sequence ID" value="NZ_FTNC01000001.1"/>
</dbReference>
<dbReference type="Gene3D" id="3.30.230.10">
    <property type="match status" value="1"/>
</dbReference>
<dbReference type="PROSITE" id="PS00058">
    <property type="entry name" value="DNA_MISMATCH_REPAIR_1"/>
    <property type="match status" value="1"/>
</dbReference>
<dbReference type="GO" id="GO:0030983">
    <property type="term" value="F:mismatched DNA binding"/>
    <property type="evidence" value="ECO:0007669"/>
    <property type="project" value="InterPro"/>
</dbReference>
<comment type="similarity">
    <text evidence="1 4">Belongs to the DNA mismatch repair MutL/HexB family.</text>
</comment>
<comment type="function">
    <text evidence="4">This protein is involved in the repair of mismatches in DNA. It is required for dam-dependent methyl-directed DNA mismatch repair. May act as a 'molecular matchmaker', a protein that promotes the formation of a stable complex between two or more DNA-binding proteins in an ATP-dependent manner without itself being part of a final effector complex.</text>
</comment>
<name>A0A1N6PPV8_9FIRM</name>
<dbReference type="InterPro" id="IPR036890">
    <property type="entry name" value="HATPase_C_sf"/>
</dbReference>
<evidence type="ECO:0000313" key="8">
    <source>
        <dbReference type="EMBL" id="SIQ06351.1"/>
    </source>
</evidence>
<evidence type="ECO:0000259" key="7">
    <source>
        <dbReference type="SMART" id="SM01340"/>
    </source>
</evidence>
<dbReference type="PANTHER" id="PTHR10073:SF12">
    <property type="entry name" value="DNA MISMATCH REPAIR PROTEIN MLH1"/>
    <property type="match status" value="1"/>
</dbReference>
<dbReference type="SMART" id="SM00853">
    <property type="entry name" value="MutL_C"/>
    <property type="match status" value="1"/>
</dbReference>
<dbReference type="FunFam" id="3.30.565.10:FF:000003">
    <property type="entry name" value="DNA mismatch repair endonuclease MutL"/>
    <property type="match status" value="1"/>
</dbReference>
<organism evidence="8 9">
    <name type="scientific">Halanaerobium kushneri</name>
    <dbReference type="NCBI Taxonomy" id="56779"/>
    <lineage>
        <taxon>Bacteria</taxon>
        <taxon>Bacillati</taxon>
        <taxon>Bacillota</taxon>
        <taxon>Clostridia</taxon>
        <taxon>Halanaerobiales</taxon>
        <taxon>Halanaerobiaceae</taxon>
        <taxon>Halanaerobium</taxon>
    </lineage>
</organism>
<dbReference type="Gene3D" id="3.30.1370.100">
    <property type="entry name" value="MutL, C-terminal domain, regulatory subdomain"/>
    <property type="match status" value="1"/>
</dbReference>
<feature type="compositionally biased region" description="Basic and acidic residues" evidence="5">
    <location>
        <begin position="333"/>
        <end position="369"/>
    </location>
</feature>
<evidence type="ECO:0000259" key="6">
    <source>
        <dbReference type="SMART" id="SM00853"/>
    </source>
</evidence>
<dbReference type="Proteomes" id="UP000185669">
    <property type="component" value="Unassembled WGS sequence"/>
</dbReference>
<dbReference type="GO" id="GO:0005524">
    <property type="term" value="F:ATP binding"/>
    <property type="evidence" value="ECO:0007669"/>
    <property type="project" value="InterPro"/>
</dbReference>
<dbReference type="OrthoDB" id="9763467at2"/>
<dbReference type="InterPro" id="IPR037198">
    <property type="entry name" value="MutL_C_sf"/>
</dbReference>
<evidence type="ECO:0000256" key="3">
    <source>
        <dbReference type="ARBA" id="ARBA00023204"/>
    </source>
</evidence>
<dbReference type="Gene3D" id="3.30.1540.20">
    <property type="entry name" value="MutL, C-terminal domain, dimerisation subdomain"/>
    <property type="match status" value="1"/>
</dbReference>
<dbReference type="InterPro" id="IPR014790">
    <property type="entry name" value="MutL_C"/>
</dbReference>
<gene>
    <name evidence="4" type="primary">mutL</name>
    <name evidence="8" type="ORF">SAMN05421834_101167</name>
</gene>
<feature type="domain" description="MutL C-terminal dimerisation" evidence="6">
    <location>
        <begin position="479"/>
        <end position="622"/>
    </location>
</feature>
<feature type="compositionally biased region" description="Polar residues" evidence="5">
    <location>
        <begin position="431"/>
        <end position="440"/>
    </location>
</feature>
<dbReference type="InterPro" id="IPR042120">
    <property type="entry name" value="MutL_C_dimsub"/>
</dbReference>
<reference evidence="9" key="1">
    <citation type="submission" date="2017-01" db="EMBL/GenBank/DDBJ databases">
        <authorList>
            <person name="Varghese N."/>
            <person name="Submissions S."/>
        </authorList>
    </citation>
    <scope>NUCLEOTIDE SEQUENCE [LARGE SCALE GENOMIC DNA]</scope>
    <source>
        <strain evidence="9">ATCC 700103</strain>
    </source>
</reference>
<dbReference type="GO" id="GO:0016887">
    <property type="term" value="F:ATP hydrolysis activity"/>
    <property type="evidence" value="ECO:0007669"/>
    <property type="project" value="InterPro"/>
</dbReference>
<dbReference type="InterPro" id="IPR038973">
    <property type="entry name" value="MutL/Mlh/Pms-like"/>
</dbReference>
<feature type="region of interest" description="Disordered" evidence="5">
    <location>
        <begin position="333"/>
        <end position="449"/>
    </location>
</feature>
<dbReference type="GO" id="GO:0032300">
    <property type="term" value="C:mismatch repair complex"/>
    <property type="evidence" value="ECO:0007669"/>
    <property type="project" value="InterPro"/>
</dbReference>
<dbReference type="InterPro" id="IPR020667">
    <property type="entry name" value="DNA_mismatch_repair_MutL"/>
</dbReference>
<dbReference type="SUPFAM" id="SSF54211">
    <property type="entry name" value="Ribosomal protein S5 domain 2-like"/>
    <property type="match status" value="1"/>
</dbReference>
<evidence type="ECO:0000313" key="9">
    <source>
        <dbReference type="Proteomes" id="UP000185669"/>
    </source>
</evidence>
<dbReference type="InterPro" id="IPR013507">
    <property type="entry name" value="DNA_mismatch_S5_2-like"/>
</dbReference>
<dbReference type="HAMAP" id="MF_00149">
    <property type="entry name" value="DNA_mis_repair"/>
    <property type="match status" value="1"/>
</dbReference>
<dbReference type="InterPro" id="IPR014762">
    <property type="entry name" value="DNA_mismatch_repair_CS"/>
</dbReference>
<sequence>MGIIKQLPQNVANQISAGEVIERPASIVKELIENSIDAGAENIEIKIEDGGRELIKVKDDGHGIQVDDIESAFNRYATSKIEDIDDLYSLYSLGFRGEALASIASVAEVEMISRHQDSDQAEKIKIKGGEVINKKPIGSTVGTEITVRDLFYNTPARYKYLKTTTTEFSHISKIVSAEATANSNLSFKLFHDGRQILSTPGNGKLKDTIYAVYGSEIADNLIPIEVEDRYIKLSGYLCRPELTRSSRSHELFFVNGRPIFNNLTARAVETAYNKLIDPGRRPIVFLFIKVNPILVDVNVHPAKREVKFSRSQIIFDVIKKAVRKTLKENDPTTRIKLEKNKNKNKKDQEIKGETTPDRERLFKDNRDQSSQKSGASNSDSSKQNNDGSNFENKSSTNNFRPQKSNKSNNYTSKNQSSKQNNKNYRKKDLNKNINYSSNGSMHEEELSEKKSDFNQIIEENENQEFSLQNVEAEESYFKFLGQIFNSYLLIETDQGLKIVDQHNAQERILYEKFYTEFNQKDRASQSLLLPVKIELSAEEREIVRQYEDQIREIGIDFSDFGNNTILIQEVPVLLKNKSTRNIIEEMIAELAEAGKTKSAAEIQNTMLEYLACRSSIKAGQPLTKRESVQLIKDLYKTENPYRCPHSRPIMINISREEIEKGLGR</sequence>
<dbReference type="PANTHER" id="PTHR10073">
    <property type="entry name" value="DNA MISMATCH REPAIR PROTEIN MLH, PMS, MUTL"/>
    <property type="match status" value="1"/>
</dbReference>
<dbReference type="InterPro" id="IPR002099">
    <property type="entry name" value="MutL/Mlh/PMS"/>
</dbReference>
<protein>
    <recommendedName>
        <fullName evidence="4">DNA mismatch repair protein MutL</fullName>
    </recommendedName>
</protein>
<accession>A0A1N6PPV8</accession>
<evidence type="ECO:0000256" key="1">
    <source>
        <dbReference type="ARBA" id="ARBA00006082"/>
    </source>
</evidence>
<evidence type="ECO:0000256" key="5">
    <source>
        <dbReference type="SAM" id="MobiDB-lite"/>
    </source>
</evidence>
<dbReference type="InterPro" id="IPR042121">
    <property type="entry name" value="MutL_C_regsub"/>
</dbReference>
<dbReference type="CDD" id="cd16926">
    <property type="entry name" value="HATPase_MutL-MLH-PMS-like"/>
    <property type="match status" value="1"/>
</dbReference>